<gene>
    <name evidence="1" type="ORF">TSUD_240860</name>
</gene>
<dbReference type="EMBL" id="DF974156">
    <property type="protein sequence ID" value="GAU45874.1"/>
    <property type="molecule type" value="Genomic_DNA"/>
</dbReference>
<keyword evidence="2" id="KW-1185">Reference proteome</keyword>
<sequence length="75" mass="8187">MVLGSRNLSTTVMSGVGFLSGALACEGEFGQIFIVLNLSSFIQPSSFRDSFFVFNLSASWFHKLFSLIVGKNCVK</sequence>
<proteinExistence type="predicted"/>
<dbReference type="PROSITE" id="PS51257">
    <property type="entry name" value="PROKAR_LIPOPROTEIN"/>
    <property type="match status" value="1"/>
</dbReference>
<reference evidence="2" key="1">
    <citation type="journal article" date="2017" name="Front. Plant Sci.">
        <title>Climate Clever Clovers: New Paradigm to Reduce the Environmental Footprint of Ruminants by Breeding Low Methanogenic Forages Utilizing Haplotype Variation.</title>
        <authorList>
            <person name="Kaur P."/>
            <person name="Appels R."/>
            <person name="Bayer P.E."/>
            <person name="Keeble-Gagnere G."/>
            <person name="Wang J."/>
            <person name="Hirakawa H."/>
            <person name="Shirasawa K."/>
            <person name="Vercoe P."/>
            <person name="Stefanova K."/>
            <person name="Durmic Z."/>
            <person name="Nichols P."/>
            <person name="Revell C."/>
            <person name="Isobe S.N."/>
            <person name="Edwards D."/>
            <person name="Erskine W."/>
        </authorList>
    </citation>
    <scope>NUCLEOTIDE SEQUENCE [LARGE SCALE GENOMIC DNA]</scope>
    <source>
        <strain evidence="2">cv. Daliak</strain>
    </source>
</reference>
<evidence type="ECO:0000313" key="1">
    <source>
        <dbReference type="EMBL" id="GAU45874.1"/>
    </source>
</evidence>
<protein>
    <submittedName>
        <fullName evidence="1">Uncharacterized protein</fullName>
    </submittedName>
</protein>
<dbReference type="Proteomes" id="UP000242715">
    <property type="component" value="Unassembled WGS sequence"/>
</dbReference>
<evidence type="ECO:0000313" key="2">
    <source>
        <dbReference type="Proteomes" id="UP000242715"/>
    </source>
</evidence>
<accession>A0A2Z6NNC2</accession>
<name>A0A2Z6NNC2_TRISU</name>
<dbReference type="AlphaFoldDB" id="A0A2Z6NNC2"/>
<organism evidence="1 2">
    <name type="scientific">Trifolium subterraneum</name>
    <name type="common">Subterranean clover</name>
    <dbReference type="NCBI Taxonomy" id="3900"/>
    <lineage>
        <taxon>Eukaryota</taxon>
        <taxon>Viridiplantae</taxon>
        <taxon>Streptophyta</taxon>
        <taxon>Embryophyta</taxon>
        <taxon>Tracheophyta</taxon>
        <taxon>Spermatophyta</taxon>
        <taxon>Magnoliopsida</taxon>
        <taxon>eudicotyledons</taxon>
        <taxon>Gunneridae</taxon>
        <taxon>Pentapetalae</taxon>
        <taxon>rosids</taxon>
        <taxon>fabids</taxon>
        <taxon>Fabales</taxon>
        <taxon>Fabaceae</taxon>
        <taxon>Papilionoideae</taxon>
        <taxon>50 kb inversion clade</taxon>
        <taxon>NPAAA clade</taxon>
        <taxon>Hologalegina</taxon>
        <taxon>IRL clade</taxon>
        <taxon>Trifolieae</taxon>
        <taxon>Trifolium</taxon>
    </lineage>
</organism>